<dbReference type="Gene3D" id="3.30.160.60">
    <property type="entry name" value="Classic Zinc Finger"/>
    <property type="match status" value="2"/>
</dbReference>
<dbReference type="SMART" id="SM00355">
    <property type="entry name" value="ZnF_C2H2"/>
    <property type="match status" value="6"/>
</dbReference>
<gene>
    <name evidence="7" type="ORF">B0T14DRAFT_439133</name>
</gene>
<keyword evidence="1" id="KW-0479">Metal-binding</keyword>
<dbReference type="Proteomes" id="UP001175000">
    <property type="component" value="Unassembled WGS sequence"/>
</dbReference>
<sequence length="266" mass="30063">MFECGTCGKEFPAGWAAREKHCRSTSHLAPELECDRCDAWFGSSRAKFQHMEAKNHFAWKCRDCEETYPTQERVVKHENEEHHYCNNCDRCFTSLNGIQMHLKSGAHLGDQGVQCPYCKDSCVTATGLVHHLERRSCPVAPFVGRDDMYYYVRSKDPKGLISKKLIGGIDNGQLEATDKSWNGRAFECYFCHRTFGGLSALNQHLKSGTHSQNLYHCLNTSCGREFKTLAATINHLESESCSAISFDTVQRNIADIVSGGRMICFR</sequence>
<dbReference type="GO" id="GO:0000978">
    <property type="term" value="F:RNA polymerase II cis-regulatory region sequence-specific DNA binding"/>
    <property type="evidence" value="ECO:0007669"/>
    <property type="project" value="TreeGrafter"/>
</dbReference>
<dbReference type="EMBL" id="JAULSU010000007">
    <property type="protein sequence ID" value="KAK0611636.1"/>
    <property type="molecule type" value="Genomic_DNA"/>
</dbReference>
<dbReference type="PANTHER" id="PTHR19818:SF139">
    <property type="entry name" value="PAIR-RULE PROTEIN ODD-PAIRED"/>
    <property type="match status" value="1"/>
</dbReference>
<evidence type="ECO:0000256" key="3">
    <source>
        <dbReference type="ARBA" id="ARBA00022771"/>
    </source>
</evidence>
<accession>A0AA39WCV2</accession>
<evidence type="ECO:0000313" key="8">
    <source>
        <dbReference type="Proteomes" id="UP001175000"/>
    </source>
</evidence>
<dbReference type="PROSITE" id="PS00028">
    <property type="entry name" value="ZINC_FINGER_C2H2_1"/>
    <property type="match status" value="2"/>
</dbReference>
<keyword evidence="2" id="KW-0677">Repeat</keyword>
<keyword evidence="4" id="KW-0862">Zinc</keyword>
<evidence type="ECO:0000256" key="1">
    <source>
        <dbReference type="ARBA" id="ARBA00022723"/>
    </source>
</evidence>
<evidence type="ECO:0000256" key="4">
    <source>
        <dbReference type="ARBA" id="ARBA00022833"/>
    </source>
</evidence>
<reference evidence="7" key="1">
    <citation type="submission" date="2023-06" db="EMBL/GenBank/DDBJ databases">
        <title>Genome-scale phylogeny and comparative genomics of the fungal order Sordariales.</title>
        <authorList>
            <consortium name="Lawrence Berkeley National Laboratory"/>
            <person name="Hensen N."/>
            <person name="Bonometti L."/>
            <person name="Westerberg I."/>
            <person name="Brannstrom I.O."/>
            <person name="Guillou S."/>
            <person name="Cros-Aarteil S."/>
            <person name="Calhoun S."/>
            <person name="Haridas S."/>
            <person name="Kuo A."/>
            <person name="Mondo S."/>
            <person name="Pangilinan J."/>
            <person name="Riley R."/>
            <person name="Labutti K."/>
            <person name="Andreopoulos B."/>
            <person name="Lipzen A."/>
            <person name="Chen C."/>
            <person name="Yanf M."/>
            <person name="Daum C."/>
            <person name="Ng V."/>
            <person name="Clum A."/>
            <person name="Steindorff A."/>
            <person name="Ohm R."/>
            <person name="Martin F."/>
            <person name="Silar P."/>
            <person name="Natvig D."/>
            <person name="Lalanne C."/>
            <person name="Gautier V."/>
            <person name="Ament-Velasquez S.L."/>
            <person name="Kruys A."/>
            <person name="Hutchinson M.I."/>
            <person name="Powell A.J."/>
            <person name="Barry K."/>
            <person name="Miller A.N."/>
            <person name="Grigoriev I.V."/>
            <person name="Debuchy R."/>
            <person name="Gladieux P."/>
            <person name="Thoren M.H."/>
            <person name="Johannesson H."/>
        </authorList>
    </citation>
    <scope>NUCLEOTIDE SEQUENCE</scope>
    <source>
        <strain evidence="7">CBS 606.72</strain>
    </source>
</reference>
<protein>
    <recommendedName>
        <fullName evidence="6">C2H2-type domain-containing protein</fullName>
    </recommendedName>
</protein>
<dbReference type="AlphaFoldDB" id="A0AA39WCV2"/>
<keyword evidence="8" id="KW-1185">Reference proteome</keyword>
<feature type="domain" description="C2H2-type" evidence="6">
    <location>
        <begin position="186"/>
        <end position="211"/>
    </location>
</feature>
<name>A0AA39WCV2_9PEZI</name>
<evidence type="ECO:0000256" key="2">
    <source>
        <dbReference type="ARBA" id="ARBA00022737"/>
    </source>
</evidence>
<dbReference type="PANTHER" id="PTHR19818">
    <property type="entry name" value="ZINC FINGER PROTEIN ZIC AND GLI"/>
    <property type="match status" value="1"/>
</dbReference>
<proteinExistence type="predicted"/>
<dbReference type="GO" id="GO:0045944">
    <property type="term" value="P:positive regulation of transcription by RNA polymerase II"/>
    <property type="evidence" value="ECO:0007669"/>
    <property type="project" value="UniProtKB-ARBA"/>
</dbReference>
<organism evidence="7 8">
    <name type="scientific">Immersiella caudata</name>
    <dbReference type="NCBI Taxonomy" id="314043"/>
    <lineage>
        <taxon>Eukaryota</taxon>
        <taxon>Fungi</taxon>
        <taxon>Dikarya</taxon>
        <taxon>Ascomycota</taxon>
        <taxon>Pezizomycotina</taxon>
        <taxon>Sordariomycetes</taxon>
        <taxon>Sordariomycetidae</taxon>
        <taxon>Sordariales</taxon>
        <taxon>Lasiosphaeriaceae</taxon>
        <taxon>Immersiella</taxon>
    </lineage>
</organism>
<evidence type="ECO:0000256" key="5">
    <source>
        <dbReference type="PROSITE-ProRule" id="PRU00042"/>
    </source>
</evidence>
<dbReference type="InterPro" id="IPR050329">
    <property type="entry name" value="GLI_C2H2-zinc-finger"/>
</dbReference>
<dbReference type="InterPro" id="IPR013087">
    <property type="entry name" value="Znf_C2H2_type"/>
</dbReference>
<evidence type="ECO:0000259" key="6">
    <source>
        <dbReference type="PROSITE" id="PS50157"/>
    </source>
</evidence>
<dbReference type="GO" id="GO:0000981">
    <property type="term" value="F:DNA-binding transcription factor activity, RNA polymerase II-specific"/>
    <property type="evidence" value="ECO:0007669"/>
    <property type="project" value="TreeGrafter"/>
</dbReference>
<keyword evidence="3 5" id="KW-0863">Zinc-finger</keyword>
<feature type="domain" description="C2H2-type" evidence="6">
    <location>
        <begin position="83"/>
        <end position="112"/>
    </location>
</feature>
<evidence type="ECO:0000313" key="7">
    <source>
        <dbReference type="EMBL" id="KAK0611636.1"/>
    </source>
</evidence>
<dbReference type="GO" id="GO:0005634">
    <property type="term" value="C:nucleus"/>
    <property type="evidence" value="ECO:0007669"/>
    <property type="project" value="UniProtKB-ARBA"/>
</dbReference>
<dbReference type="GO" id="GO:0008270">
    <property type="term" value="F:zinc ion binding"/>
    <property type="evidence" value="ECO:0007669"/>
    <property type="project" value="UniProtKB-KW"/>
</dbReference>
<dbReference type="SUPFAM" id="SSF57667">
    <property type="entry name" value="beta-beta-alpha zinc fingers"/>
    <property type="match status" value="1"/>
</dbReference>
<comment type="caution">
    <text evidence="7">The sequence shown here is derived from an EMBL/GenBank/DDBJ whole genome shotgun (WGS) entry which is preliminary data.</text>
</comment>
<dbReference type="PROSITE" id="PS50157">
    <property type="entry name" value="ZINC_FINGER_C2H2_2"/>
    <property type="match status" value="2"/>
</dbReference>
<dbReference type="InterPro" id="IPR036236">
    <property type="entry name" value="Znf_C2H2_sf"/>
</dbReference>